<dbReference type="EMBL" id="CASHSV030000513">
    <property type="protein sequence ID" value="CAJ2666545.1"/>
    <property type="molecule type" value="Genomic_DNA"/>
</dbReference>
<gene>
    <name evidence="1" type="ORF">MILVUS5_LOCUS31330</name>
</gene>
<comment type="caution">
    <text evidence="1">The sequence shown here is derived from an EMBL/GenBank/DDBJ whole genome shotgun (WGS) entry which is preliminary data.</text>
</comment>
<evidence type="ECO:0000313" key="1">
    <source>
        <dbReference type="EMBL" id="CAJ2666545.1"/>
    </source>
</evidence>
<accession>A0ACB0LCP7</accession>
<proteinExistence type="predicted"/>
<keyword evidence="2" id="KW-1185">Reference proteome</keyword>
<organism evidence="1 2">
    <name type="scientific">Trifolium pratense</name>
    <name type="common">Red clover</name>
    <dbReference type="NCBI Taxonomy" id="57577"/>
    <lineage>
        <taxon>Eukaryota</taxon>
        <taxon>Viridiplantae</taxon>
        <taxon>Streptophyta</taxon>
        <taxon>Embryophyta</taxon>
        <taxon>Tracheophyta</taxon>
        <taxon>Spermatophyta</taxon>
        <taxon>Magnoliopsida</taxon>
        <taxon>eudicotyledons</taxon>
        <taxon>Gunneridae</taxon>
        <taxon>Pentapetalae</taxon>
        <taxon>rosids</taxon>
        <taxon>fabids</taxon>
        <taxon>Fabales</taxon>
        <taxon>Fabaceae</taxon>
        <taxon>Papilionoideae</taxon>
        <taxon>50 kb inversion clade</taxon>
        <taxon>NPAAA clade</taxon>
        <taxon>Hologalegina</taxon>
        <taxon>IRL clade</taxon>
        <taxon>Trifolieae</taxon>
        <taxon>Trifolium</taxon>
    </lineage>
</organism>
<name>A0ACB0LCP7_TRIPR</name>
<reference evidence="1" key="1">
    <citation type="submission" date="2023-10" db="EMBL/GenBank/DDBJ databases">
        <authorList>
            <person name="Rodriguez Cubillos JULIANA M."/>
            <person name="De Vega J."/>
        </authorList>
    </citation>
    <scope>NUCLEOTIDE SEQUENCE</scope>
</reference>
<evidence type="ECO:0000313" key="2">
    <source>
        <dbReference type="Proteomes" id="UP001177021"/>
    </source>
</evidence>
<dbReference type="Proteomes" id="UP001177021">
    <property type="component" value="Unassembled WGS sequence"/>
</dbReference>
<protein>
    <submittedName>
        <fullName evidence="1">Uncharacterized protein</fullName>
    </submittedName>
</protein>
<sequence length="186" mass="21135">MKTLIFASNPSLHFSKHSPFKPKLPIFHPKTSKKFNYQLTTLKPQASAKGFSNTRKPSSTNKKINDVTIMKNPNKKNNDEEDELPKVVMYRIIGRILFSVLVPMALGLSFLHLYGELKEREIWNGPLWVPFMTTLITFGASSLGIAYGVLSSSLDAEREGTLLGFQEIEKNWVEMWQQEDVSLSDD</sequence>